<name>A0A7J7UTQ6_PIPKU</name>
<reference evidence="2 3" key="1">
    <citation type="journal article" date="2020" name="Nature">
        <title>Six reference-quality genomes reveal evolution of bat adaptations.</title>
        <authorList>
            <person name="Jebb D."/>
            <person name="Huang Z."/>
            <person name="Pippel M."/>
            <person name="Hughes G.M."/>
            <person name="Lavrichenko K."/>
            <person name="Devanna P."/>
            <person name="Winkler S."/>
            <person name="Jermiin L.S."/>
            <person name="Skirmuntt E.C."/>
            <person name="Katzourakis A."/>
            <person name="Burkitt-Gray L."/>
            <person name="Ray D.A."/>
            <person name="Sullivan K.A.M."/>
            <person name="Roscito J.G."/>
            <person name="Kirilenko B.M."/>
            <person name="Davalos L.M."/>
            <person name="Corthals A.P."/>
            <person name="Power M.L."/>
            <person name="Jones G."/>
            <person name="Ransome R.D."/>
            <person name="Dechmann D.K.N."/>
            <person name="Locatelli A.G."/>
            <person name="Puechmaille S.J."/>
            <person name="Fedrigo O."/>
            <person name="Jarvis E.D."/>
            <person name="Hiller M."/>
            <person name="Vernes S.C."/>
            <person name="Myers E.W."/>
            <person name="Teeling E.C."/>
        </authorList>
    </citation>
    <scope>NUCLEOTIDE SEQUENCE [LARGE SCALE GENOMIC DNA]</scope>
    <source>
        <strain evidence="2">MPipKuh1</strain>
        <tissue evidence="2">Flight muscle</tissue>
    </source>
</reference>
<protein>
    <submittedName>
        <fullName evidence="2">Uncharacterized protein</fullName>
    </submittedName>
</protein>
<evidence type="ECO:0000256" key="1">
    <source>
        <dbReference type="SAM" id="MobiDB-lite"/>
    </source>
</evidence>
<organism evidence="2 3">
    <name type="scientific">Pipistrellus kuhlii</name>
    <name type="common">Kuhl's pipistrelle</name>
    <dbReference type="NCBI Taxonomy" id="59472"/>
    <lineage>
        <taxon>Eukaryota</taxon>
        <taxon>Metazoa</taxon>
        <taxon>Chordata</taxon>
        <taxon>Craniata</taxon>
        <taxon>Vertebrata</taxon>
        <taxon>Euteleostomi</taxon>
        <taxon>Mammalia</taxon>
        <taxon>Eutheria</taxon>
        <taxon>Laurasiatheria</taxon>
        <taxon>Chiroptera</taxon>
        <taxon>Yangochiroptera</taxon>
        <taxon>Vespertilionidae</taxon>
        <taxon>Pipistrellus</taxon>
    </lineage>
</organism>
<feature type="region of interest" description="Disordered" evidence="1">
    <location>
        <begin position="1"/>
        <end position="124"/>
    </location>
</feature>
<dbReference type="Proteomes" id="UP000558488">
    <property type="component" value="Unassembled WGS sequence"/>
</dbReference>
<proteinExistence type="predicted"/>
<comment type="caution">
    <text evidence="2">The sequence shown here is derived from an EMBL/GenBank/DDBJ whole genome shotgun (WGS) entry which is preliminary data.</text>
</comment>
<feature type="compositionally biased region" description="Polar residues" evidence="1">
    <location>
        <begin position="1"/>
        <end position="18"/>
    </location>
</feature>
<feature type="compositionally biased region" description="Low complexity" evidence="1">
    <location>
        <begin position="41"/>
        <end position="53"/>
    </location>
</feature>
<dbReference type="EMBL" id="JACAGB010000018">
    <property type="protein sequence ID" value="KAF6316162.1"/>
    <property type="molecule type" value="Genomic_DNA"/>
</dbReference>
<sequence length="124" mass="12691">MAREQQPQFLLSFWTESSHPGHLPALPPTARVASRLPMRLPAPHATAHPASPSDGSALGSGPPRRASQPPLWLTPGSASSSPHSTSCGSGAPAPVSPPSCPRPAAGFSKWKGSAPSSSRHGPPE</sequence>
<feature type="compositionally biased region" description="Polar residues" evidence="1">
    <location>
        <begin position="114"/>
        <end position="124"/>
    </location>
</feature>
<evidence type="ECO:0000313" key="2">
    <source>
        <dbReference type="EMBL" id="KAF6316162.1"/>
    </source>
</evidence>
<evidence type="ECO:0000313" key="3">
    <source>
        <dbReference type="Proteomes" id="UP000558488"/>
    </source>
</evidence>
<gene>
    <name evidence="2" type="ORF">mPipKuh1_008678</name>
</gene>
<accession>A0A7J7UTQ6</accession>
<keyword evidence="3" id="KW-1185">Reference proteome</keyword>
<feature type="compositionally biased region" description="Low complexity" evidence="1">
    <location>
        <begin position="74"/>
        <end position="93"/>
    </location>
</feature>
<dbReference type="AlphaFoldDB" id="A0A7J7UTQ6"/>